<reference evidence="2 3" key="1">
    <citation type="submission" date="2016-07" db="EMBL/GenBank/DDBJ databases">
        <title>Pervasive Adenine N6-methylation of Active Genes in Fungi.</title>
        <authorList>
            <consortium name="DOE Joint Genome Institute"/>
            <person name="Mondo S.J."/>
            <person name="Dannebaum R.O."/>
            <person name="Kuo R.C."/>
            <person name="Labutti K."/>
            <person name="Haridas S."/>
            <person name="Kuo A."/>
            <person name="Salamov A."/>
            <person name="Ahrendt S.R."/>
            <person name="Lipzen A."/>
            <person name="Sullivan W."/>
            <person name="Andreopoulos W.B."/>
            <person name="Clum A."/>
            <person name="Lindquist E."/>
            <person name="Daum C."/>
            <person name="Ramamoorthy G.K."/>
            <person name="Gryganskyi A."/>
            <person name="Culley D."/>
            <person name="Magnuson J.K."/>
            <person name="James T.Y."/>
            <person name="O'Malley M.A."/>
            <person name="Stajich J.E."/>
            <person name="Spatafora J.W."/>
            <person name="Visel A."/>
            <person name="Grigoriev I.V."/>
        </authorList>
    </citation>
    <scope>NUCLEOTIDE SEQUENCE [LARGE SCALE GENOMIC DNA]</scope>
    <source>
        <strain evidence="2 3">CBS 129021</strain>
    </source>
</reference>
<feature type="region of interest" description="Disordered" evidence="1">
    <location>
        <begin position="1"/>
        <end position="105"/>
    </location>
</feature>
<feature type="region of interest" description="Disordered" evidence="1">
    <location>
        <begin position="170"/>
        <end position="207"/>
    </location>
</feature>
<dbReference type="EMBL" id="MCFJ01000022">
    <property type="protein sequence ID" value="ORY56625.1"/>
    <property type="molecule type" value="Genomic_DNA"/>
</dbReference>
<dbReference type="AlphaFoldDB" id="A0A1Y2DD56"/>
<feature type="region of interest" description="Disordered" evidence="1">
    <location>
        <begin position="125"/>
        <end position="151"/>
    </location>
</feature>
<keyword evidence="3" id="KW-1185">Reference proteome</keyword>
<dbReference type="InParanoid" id="A0A1Y2DD56"/>
<comment type="caution">
    <text evidence="2">The sequence shown here is derived from an EMBL/GenBank/DDBJ whole genome shotgun (WGS) entry which is preliminary data.</text>
</comment>
<dbReference type="GeneID" id="63769627"/>
<organism evidence="2 3">
    <name type="scientific">Pseudomassariella vexata</name>
    <dbReference type="NCBI Taxonomy" id="1141098"/>
    <lineage>
        <taxon>Eukaryota</taxon>
        <taxon>Fungi</taxon>
        <taxon>Dikarya</taxon>
        <taxon>Ascomycota</taxon>
        <taxon>Pezizomycotina</taxon>
        <taxon>Sordariomycetes</taxon>
        <taxon>Xylariomycetidae</taxon>
        <taxon>Amphisphaeriales</taxon>
        <taxon>Pseudomassariaceae</taxon>
        <taxon>Pseudomassariella</taxon>
    </lineage>
</organism>
<feature type="compositionally biased region" description="Polar residues" evidence="1">
    <location>
        <begin position="34"/>
        <end position="73"/>
    </location>
</feature>
<name>A0A1Y2DD56_9PEZI</name>
<sequence>MLASALSSEWHPNDKLNGSNNPSPSQNGDPPADSVQNDEASSPNGNPSNQTGGSSFLSPVQHNNHGANSSDSYMTMEPTEHSAIESKGPPPAYTMPGPSERPPTKNYRAKALWAKVKSKLNHLASRNAANNNNPNKTFKQQQRDQARIQGTPDHVMSALACAAPATTLRGSVRDKLKKPFRRSGGGAASKGPHDREDGPALASGALAGFEDGPALENYGGSGLEAPCVKSTGTAVAGVPAIEVTSVSDMEKLSKERT</sequence>
<accession>A0A1Y2DD56</accession>
<dbReference type="Proteomes" id="UP000193689">
    <property type="component" value="Unassembled WGS sequence"/>
</dbReference>
<gene>
    <name evidence="2" type="ORF">BCR38DRAFT_115101</name>
</gene>
<dbReference type="RefSeq" id="XP_040710204.1">
    <property type="nucleotide sequence ID" value="XM_040853415.1"/>
</dbReference>
<feature type="compositionally biased region" description="Low complexity" evidence="1">
    <location>
        <begin position="17"/>
        <end position="31"/>
    </location>
</feature>
<protein>
    <submittedName>
        <fullName evidence="2">Uncharacterized protein</fullName>
    </submittedName>
</protein>
<evidence type="ECO:0000256" key="1">
    <source>
        <dbReference type="SAM" id="MobiDB-lite"/>
    </source>
</evidence>
<evidence type="ECO:0000313" key="3">
    <source>
        <dbReference type="Proteomes" id="UP000193689"/>
    </source>
</evidence>
<evidence type="ECO:0000313" key="2">
    <source>
        <dbReference type="EMBL" id="ORY56625.1"/>
    </source>
</evidence>
<proteinExistence type="predicted"/>